<keyword evidence="2" id="KW-0805">Transcription regulation</keyword>
<dbReference type="Gene3D" id="3.40.1810.10">
    <property type="entry name" value="Transcription factor, MADS-box"/>
    <property type="match status" value="1"/>
</dbReference>
<evidence type="ECO:0000256" key="4">
    <source>
        <dbReference type="ARBA" id="ARBA00023163"/>
    </source>
</evidence>
<evidence type="ECO:0000313" key="9">
    <source>
        <dbReference type="Proteomes" id="UP001161247"/>
    </source>
</evidence>
<feature type="coiled-coil region" evidence="6">
    <location>
        <begin position="97"/>
        <end position="158"/>
    </location>
</feature>
<name>A0AAV1D8V3_OLDCO</name>
<reference evidence="8" key="1">
    <citation type="submission" date="2023-03" db="EMBL/GenBank/DDBJ databases">
        <authorList>
            <person name="Julca I."/>
        </authorList>
    </citation>
    <scope>NUCLEOTIDE SEQUENCE</scope>
</reference>
<dbReference type="GO" id="GO:0005634">
    <property type="term" value="C:nucleus"/>
    <property type="evidence" value="ECO:0007669"/>
    <property type="project" value="UniProtKB-SubCell"/>
</dbReference>
<evidence type="ECO:0000256" key="1">
    <source>
        <dbReference type="ARBA" id="ARBA00004123"/>
    </source>
</evidence>
<dbReference type="PRINTS" id="PR00404">
    <property type="entry name" value="MADSDOMAIN"/>
</dbReference>
<dbReference type="Pfam" id="PF00319">
    <property type="entry name" value="SRF-TF"/>
    <property type="match status" value="1"/>
</dbReference>
<keyword evidence="9" id="KW-1185">Reference proteome</keyword>
<evidence type="ECO:0000259" key="7">
    <source>
        <dbReference type="PROSITE" id="PS50066"/>
    </source>
</evidence>
<protein>
    <submittedName>
        <fullName evidence="8">OLC1v1002839C1</fullName>
    </submittedName>
</protein>
<keyword evidence="3" id="KW-0238">DNA-binding</keyword>
<accession>A0AAV1D8V3</accession>
<dbReference type="PANTHER" id="PTHR11945:SF776">
    <property type="entry name" value="AGAMOUS-LIKE 50-RELATED"/>
    <property type="match status" value="1"/>
</dbReference>
<keyword evidence="4" id="KW-0804">Transcription</keyword>
<dbReference type="PROSITE" id="PS50066">
    <property type="entry name" value="MADS_BOX_2"/>
    <property type="match status" value="1"/>
</dbReference>
<evidence type="ECO:0000256" key="3">
    <source>
        <dbReference type="ARBA" id="ARBA00023125"/>
    </source>
</evidence>
<dbReference type="GO" id="GO:0046983">
    <property type="term" value="F:protein dimerization activity"/>
    <property type="evidence" value="ECO:0007669"/>
    <property type="project" value="InterPro"/>
</dbReference>
<dbReference type="PANTHER" id="PTHR11945">
    <property type="entry name" value="MADS BOX PROTEIN"/>
    <property type="match status" value="1"/>
</dbReference>
<dbReference type="AlphaFoldDB" id="A0AAV1D8V3"/>
<dbReference type="SUPFAM" id="SSF55455">
    <property type="entry name" value="SRF-like"/>
    <property type="match status" value="1"/>
</dbReference>
<dbReference type="EMBL" id="OX459121">
    <property type="protein sequence ID" value="CAI9104210.1"/>
    <property type="molecule type" value="Genomic_DNA"/>
</dbReference>
<feature type="domain" description="MADS-box" evidence="7">
    <location>
        <begin position="6"/>
        <end position="66"/>
    </location>
</feature>
<comment type="subcellular location">
    <subcellularLocation>
        <location evidence="1">Nucleus</location>
    </subcellularLocation>
</comment>
<evidence type="ECO:0000256" key="5">
    <source>
        <dbReference type="ARBA" id="ARBA00023242"/>
    </source>
</evidence>
<dbReference type="GO" id="GO:0045944">
    <property type="term" value="P:positive regulation of transcription by RNA polymerase II"/>
    <property type="evidence" value="ECO:0007669"/>
    <property type="project" value="InterPro"/>
</dbReference>
<dbReference type="Proteomes" id="UP001161247">
    <property type="component" value="Chromosome 4"/>
</dbReference>
<dbReference type="SMART" id="SM00432">
    <property type="entry name" value="MADS"/>
    <property type="match status" value="1"/>
</dbReference>
<dbReference type="GO" id="GO:0000978">
    <property type="term" value="F:RNA polymerase II cis-regulatory region sequence-specific DNA binding"/>
    <property type="evidence" value="ECO:0007669"/>
    <property type="project" value="TreeGrafter"/>
</dbReference>
<gene>
    <name evidence="8" type="ORF">OLC1_LOCUS13185</name>
</gene>
<dbReference type="InterPro" id="IPR036879">
    <property type="entry name" value="TF_MADSbox_sf"/>
</dbReference>
<dbReference type="GO" id="GO:0000981">
    <property type="term" value="F:DNA-binding transcription factor activity, RNA polymerase II-specific"/>
    <property type="evidence" value="ECO:0007669"/>
    <property type="project" value="TreeGrafter"/>
</dbReference>
<dbReference type="InterPro" id="IPR033896">
    <property type="entry name" value="MEF2-like_N"/>
</dbReference>
<organism evidence="8 9">
    <name type="scientific">Oldenlandia corymbosa var. corymbosa</name>
    <dbReference type="NCBI Taxonomy" id="529605"/>
    <lineage>
        <taxon>Eukaryota</taxon>
        <taxon>Viridiplantae</taxon>
        <taxon>Streptophyta</taxon>
        <taxon>Embryophyta</taxon>
        <taxon>Tracheophyta</taxon>
        <taxon>Spermatophyta</taxon>
        <taxon>Magnoliopsida</taxon>
        <taxon>eudicotyledons</taxon>
        <taxon>Gunneridae</taxon>
        <taxon>Pentapetalae</taxon>
        <taxon>asterids</taxon>
        <taxon>lamiids</taxon>
        <taxon>Gentianales</taxon>
        <taxon>Rubiaceae</taxon>
        <taxon>Rubioideae</taxon>
        <taxon>Spermacoceae</taxon>
        <taxon>Hedyotis-Oldenlandia complex</taxon>
        <taxon>Oldenlandia</taxon>
    </lineage>
</organism>
<dbReference type="InterPro" id="IPR002100">
    <property type="entry name" value="TF_MADSbox"/>
</dbReference>
<proteinExistence type="predicted"/>
<keyword evidence="5" id="KW-0539">Nucleus</keyword>
<evidence type="ECO:0000256" key="2">
    <source>
        <dbReference type="ARBA" id="ARBA00023015"/>
    </source>
</evidence>
<evidence type="ECO:0000313" key="8">
    <source>
        <dbReference type="EMBL" id="CAI9104210.1"/>
    </source>
</evidence>
<sequence length="266" mass="29782">MARIHQGRRKIEMKKIEKESCRNVTFAKRRSSLMKKASELCILCDAKVAFIFFSPKNKVYSFASPNLESVIDDYIKGNTVRFYGEKSVQETHQAAVIQNLHKELERVEDLLEAEQQQRKFFDDQKNSWLERPIEDLNLQQLEQLMKEMEGLKMKVGHEIARQRVEAAANNPTFVAKLPGNIIGNNNELGHFTPYGVPMARSTVYGPLTNYISGGCPLAGPSSSGHEVHSPANGGVAGGSSSFRSLPYRNDHVGSSGLGYLNFHKKP</sequence>
<evidence type="ECO:0000256" key="6">
    <source>
        <dbReference type="SAM" id="Coils"/>
    </source>
</evidence>
<dbReference type="FunFam" id="3.40.1810.10:FF:000006">
    <property type="entry name" value="Agamous-like MADS-box protein AGL62"/>
    <property type="match status" value="1"/>
</dbReference>
<dbReference type="CDD" id="cd00265">
    <property type="entry name" value="MADS_MEF2_like"/>
    <property type="match status" value="1"/>
</dbReference>
<keyword evidence="6" id="KW-0175">Coiled coil</keyword>